<reference evidence="2 3" key="1">
    <citation type="submission" date="2020-02" db="EMBL/GenBank/DDBJ databases">
        <authorList>
            <person name="Ferguson B K."/>
        </authorList>
    </citation>
    <scope>NUCLEOTIDE SEQUENCE [LARGE SCALE GENOMIC DNA]</scope>
</reference>
<dbReference type="EMBL" id="CADCXU010004107">
    <property type="protein sequence ID" value="CAA9995854.1"/>
    <property type="molecule type" value="Genomic_DNA"/>
</dbReference>
<evidence type="ECO:0000313" key="3">
    <source>
        <dbReference type="Proteomes" id="UP000479000"/>
    </source>
</evidence>
<organism evidence="2 3">
    <name type="scientific">Nesidiocoris tenuis</name>
    <dbReference type="NCBI Taxonomy" id="355587"/>
    <lineage>
        <taxon>Eukaryota</taxon>
        <taxon>Metazoa</taxon>
        <taxon>Ecdysozoa</taxon>
        <taxon>Arthropoda</taxon>
        <taxon>Hexapoda</taxon>
        <taxon>Insecta</taxon>
        <taxon>Pterygota</taxon>
        <taxon>Neoptera</taxon>
        <taxon>Paraneoptera</taxon>
        <taxon>Hemiptera</taxon>
        <taxon>Heteroptera</taxon>
        <taxon>Panheteroptera</taxon>
        <taxon>Cimicomorpha</taxon>
        <taxon>Miridae</taxon>
        <taxon>Dicyphina</taxon>
        <taxon>Nesidiocoris</taxon>
    </lineage>
</organism>
<protein>
    <submittedName>
        <fullName evidence="2">Uncharacterized protein</fullName>
    </submittedName>
</protein>
<evidence type="ECO:0000256" key="1">
    <source>
        <dbReference type="SAM" id="Phobius"/>
    </source>
</evidence>
<sequence>MYSFQYAGHEHLHSRRTSLSCRPVDKSLVSVTHRHELSFAPTNNSKLAHLLTTFGMRLIPDLQGPGSTTAAHPTRGAHFLRDKSYRPRLTERPQSQRPPTKMRFFLLVFVAVVAPIALAHLETSDLEETGKLLSFILRERGPFTQGCSPKIRPKFQMYKMLELQLHVPTELKKSAFLHKDANFFVYIPNKLQFSIGGSFRLLQSKFEKSVSRRRWHHCIGTNL</sequence>
<gene>
    <name evidence="2" type="ORF">NTEN_LOCUS2577</name>
</gene>
<evidence type="ECO:0000313" key="2">
    <source>
        <dbReference type="EMBL" id="CAA9995854.1"/>
    </source>
</evidence>
<keyword evidence="1" id="KW-1133">Transmembrane helix</keyword>
<keyword evidence="1" id="KW-0812">Transmembrane</keyword>
<keyword evidence="3" id="KW-1185">Reference proteome</keyword>
<name>A0A6H5G2D3_9HEMI</name>
<feature type="transmembrane region" description="Helical" evidence="1">
    <location>
        <begin position="104"/>
        <end position="121"/>
    </location>
</feature>
<proteinExistence type="predicted"/>
<dbReference type="Proteomes" id="UP000479000">
    <property type="component" value="Unassembled WGS sequence"/>
</dbReference>
<accession>A0A6H5G2D3</accession>
<dbReference type="AlphaFoldDB" id="A0A6H5G2D3"/>
<keyword evidence="1" id="KW-0472">Membrane</keyword>